<keyword evidence="2" id="KW-1133">Transmembrane helix</keyword>
<dbReference type="InterPro" id="IPR011990">
    <property type="entry name" value="TPR-like_helical_dom_sf"/>
</dbReference>
<evidence type="ECO:0000256" key="1">
    <source>
        <dbReference type="PROSITE-ProRule" id="PRU00339"/>
    </source>
</evidence>
<evidence type="ECO:0000259" key="3">
    <source>
        <dbReference type="Pfam" id="PF06580"/>
    </source>
</evidence>
<dbReference type="InterPro" id="IPR010559">
    <property type="entry name" value="Sig_transdc_His_kin_internal"/>
</dbReference>
<feature type="repeat" description="TPR" evidence="1">
    <location>
        <begin position="165"/>
        <end position="198"/>
    </location>
</feature>
<dbReference type="Gene3D" id="1.25.40.10">
    <property type="entry name" value="Tetratricopeptide repeat domain"/>
    <property type="match status" value="4"/>
</dbReference>
<keyword evidence="1" id="KW-0802">TPR repeat</keyword>
<dbReference type="GO" id="GO:0000155">
    <property type="term" value="F:phosphorelay sensor kinase activity"/>
    <property type="evidence" value="ECO:0007669"/>
    <property type="project" value="InterPro"/>
</dbReference>
<dbReference type="SMART" id="SM00028">
    <property type="entry name" value="TPR"/>
    <property type="match status" value="7"/>
</dbReference>
<dbReference type="SUPFAM" id="SSF48452">
    <property type="entry name" value="TPR-like"/>
    <property type="match status" value="2"/>
</dbReference>
<dbReference type="Pfam" id="PF13424">
    <property type="entry name" value="TPR_12"/>
    <property type="match status" value="3"/>
</dbReference>
<organism evidence="4 5">
    <name type="scientific">Aquimarina algicola</name>
    <dbReference type="NCBI Taxonomy" id="2589995"/>
    <lineage>
        <taxon>Bacteria</taxon>
        <taxon>Pseudomonadati</taxon>
        <taxon>Bacteroidota</taxon>
        <taxon>Flavobacteriia</taxon>
        <taxon>Flavobacteriales</taxon>
        <taxon>Flavobacteriaceae</taxon>
        <taxon>Aquimarina</taxon>
    </lineage>
</organism>
<accession>A0A504J7Z2</accession>
<name>A0A504J7Z2_9FLAO</name>
<keyword evidence="2" id="KW-0472">Membrane</keyword>
<dbReference type="AlphaFoldDB" id="A0A504J7Z2"/>
<evidence type="ECO:0000256" key="2">
    <source>
        <dbReference type="SAM" id="Phobius"/>
    </source>
</evidence>
<feature type="repeat" description="TPR" evidence="1">
    <location>
        <begin position="245"/>
        <end position="278"/>
    </location>
</feature>
<keyword evidence="5" id="KW-1185">Reference proteome</keyword>
<dbReference type="SUPFAM" id="SSF55874">
    <property type="entry name" value="ATPase domain of HSP90 chaperone/DNA topoisomerase II/histidine kinase"/>
    <property type="match status" value="1"/>
</dbReference>
<feature type="domain" description="Signal transduction histidine kinase internal region" evidence="3">
    <location>
        <begin position="524"/>
        <end position="597"/>
    </location>
</feature>
<dbReference type="PANTHER" id="PTHR34220">
    <property type="entry name" value="SENSOR HISTIDINE KINASE YPDA"/>
    <property type="match status" value="1"/>
</dbReference>
<dbReference type="InterPro" id="IPR036890">
    <property type="entry name" value="HATPase_C_sf"/>
</dbReference>
<dbReference type="GO" id="GO:0016020">
    <property type="term" value="C:membrane"/>
    <property type="evidence" value="ECO:0007669"/>
    <property type="project" value="InterPro"/>
</dbReference>
<dbReference type="PROSITE" id="PS50005">
    <property type="entry name" value="TPR"/>
    <property type="match status" value="4"/>
</dbReference>
<dbReference type="InterPro" id="IPR050640">
    <property type="entry name" value="Bact_2-comp_sensor_kinase"/>
</dbReference>
<evidence type="ECO:0000313" key="4">
    <source>
        <dbReference type="EMBL" id="TPN84642.1"/>
    </source>
</evidence>
<dbReference type="OrthoDB" id="6190788at2"/>
<sequence length="729" mass="84018">MNLTNTTITQLLVFFLLIGSIQAQNKKIDSLKIELQNHTSNDTIRVNLLYDLAFSSFQNDMDATKLYLEQAEELSNTLNYTKGKGKVFYLKGILENIKSNYRKSLTFFNRSLKHYESINDLKGIANIYTAFGITHFDKSQYDESLEAYKKASEIYEDLGDKQALVTILINTANVYSETGRYNEAISNYKKALKNSIEINDEEGIASVQMNMGVVYTVQGNYLLAAENYNKALNYYQKVDNVSSTIKLLGNLGGVYNYLSQEDKAFDYYKQSLDLSYKFGYKNLTANNNKDIGDMLFSQKQYLRALEYYKLSLEQNQEINNLIEIATCLDKIGRANLLSHKPLVALENFTKAKDISQKINNQRVLSASLLGISETYFYQRKYQLAMSFVLESKKISEEQGYLEFEKRAAGLLSDIYLMTEQYKKAYLSYVEFKMLSDALLNRENIEKITALEYEYKYKNELQSAEKKELTLTKKVKVTTQDLAKSQRNLLLGIIAFLITTLMLGAIIFYLKLRNIRSKTQNIVIEQKLLRSQMTPHFLFNSLSVLQGMILNKEQKKSVLYLSKFSKLLRIILENSRDKMVTLSLELIAIENYLILQNLANKKYKYTISVEETIDKSLIKIPPMLIQPFIENAIEHAFTNQQEERIIDVYLSYQDHDLVCKISDNGIGIDSLKENINQDKKSLSTTITSERLEMLSKDFKMKGSIVVEDRKKYNEKGTIVALVIPYILEEN</sequence>
<dbReference type="EMBL" id="VFWZ01000005">
    <property type="protein sequence ID" value="TPN84642.1"/>
    <property type="molecule type" value="Genomic_DNA"/>
</dbReference>
<dbReference type="Pfam" id="PF06580">
    <property type="entry name" value="His_kinase"/>
    <property type="match status" value="1"/>
</dbReference>
<evidence type="ECO:0000313" key="5">
    <source>
        <dbReference type="Proteomes" id="UP000315540"/>
    </source>
</evidence>
<protein>
    <submittedName>
        <fullName evidence="4">Tetratricopeptide repeat protein</fullName>
    </submittedName>
</protein>
<keyword evidence="2" id="KW-0812">Transmembrane</keyword>
<feature type="transmembrane region" description="Helical" evidence="2">
    <location>
        <begin position="488"/>
        <end position="509"/>
    </location>
</feature>
<dbReference type="Proteomes" id="UP000315540">
    <property type="component" value="Unassembled WGS sequence"/>
</dbReference>
<dbReference type="PANTHER" id="PTHR34220:SF7">
    <property type="entry name" value="SENSOR HISTIDINE KINASE YPDA"/>
    <property type="match status" value="1"/>
</dbReference>
<comment type="caution">
    <text evidence="4">The sequence shown here is derived from an EMBL/GenBank/DDBJ whole genome shotgun (WGS) entry which is preliminary data.</text>
</comment>
<feature type="repeat" description="TPR" evidence="1">
    <location>
        <begin position="205"/>
        <end position="238"/>
    </location>
</feature>
<dbReference type="RefSeq" id="WP_140594977.1">
    <property type="nucleotide sequence ID" value="NZ_VFWZ01000005.1"/>
</dbReference>
<dbReference type="Gene3D" id="3.30.565.10">
    <property type="entry name" value="Histidine kinase-like ATPase, C-terminal domain"/>
    <property type="match status" value="1"/>
</dbReference>
<dbReference type="InterPro" id="IPR019734">
    <property type="entry name" value="TPR_rpt"/>
</dbReference>
<feature type="repeat" description="TPR" evidence="1">
    <location>
        <begin position="125"/>
        <end position="158"/>
    </location>
</feature>
<gene>
    <name evidence="4" type="ORF">FHK87_17075</name>
</gene>
<reference evidence="4 5" key="1">
    <citation type="submission" date="2019-06" db="EMBL/GenBank/DDBJ databases">
        <authorList>
            <person name="Meng X."/>
        </authorList>
    </citation>
    <scope>NUCLEOTIDE SEQUENCE [LARGE SCALE GENOMIC DNA]</scope>
    <source>
        <strain evidence="4 5">M625</strain>
    </source>
</reference>
<proteinExistence type="predicted"/>